<organism evidence="8 9">
    <name type="scientific">Streptococcus equi subsp. zooepidemicus Sz4is</name>
    <dbReference type="NCBI Taxonomy" id="1381082"/>
    <lineage>
        <taxon>Bacteria</taxon>
        <taxon>Bacillati</taxon>
        <taxon>Bacillota</taxon>
        <taxon>Bacilli</taxon>
        <taxon>Lactobacillales</taxon>
        <taxon>Streptococcaceae</taxon>
        <taxon>Streptococcus</taxon>
    </lineage>
</organism>
<dbReference type="Gene3D" id="2.60.40.1140">
    <property type="entry name" value="Collagen-binding surface protein Cna, B-type domain"/>
    <property type="match status" value="2"/>
</dbReference>
<proteinExistence type="predicted"/>
<gene>
    <name evidence="8" type="primary">cna2</name>
    <name evidence="8" type="ORF">AT55_02080</name>
</gene>
<dbReference type="Pfam" id="PF17802">
    <property type="entry name" value="SpaA"/>
    <property type="match status" value="1"/>
</dbReference>
<comment type="caution">
    <text evidence="8">The sequence shown here is derived from an EMBL/GenBank/DDBJ whole genome shotgun (WGS) entry which is preliminary data.</text>
</comment>
<dbReference type="InterPro" id="IPR013783">
    <property type="entry name" value="Ig-like_fold"/>
</dbReference>
<evidence type="ECO:0000259" key="6">
    <source>
        <dbReference type="Pfam" id="PF05738"/>
    </source>
</evidence>
<dbReference type="SUPFAM" id="SSF49401">
    <property type="entry name" value="Bacterial adhesins"/>
    <property type="match status" value="1"/>
</dbReference>
<dbReference type="Proteomes" id="UP000032278">
    <property type="component" value="Unassembled WGS sequence"/>
</dbReference>
<protein>
    <submittedName>
        <fullName evidence="8">Collagen adhesin</fullName>
    </submittedName>
</protein>
<keyword evidence="4" id="KW-0732">Signal</keyword>
<feature type="domain" description="CNA-B" evidence="6">
    <location>
        <begin position="459"/>
        <end position="554"/>
    </location>
</feature>
<evidence type="ECO:0000256" key="4">
    <source>
        <dbReference type="ARBA" id="ARBA00022729"/>
    </source>
</evidence>
<evidence type="ECO:0000313" key="9">
    <source>
        <dbReference type="Proteomes" id="UP000032278"/>
    </source>
</evidence>
<dbReference type="Gene3D" id="2.60.40.1280">
    <property type="match status" value="1"/>
</dbReference>
<accession>A0AAW3GJG2</accession>
<reference evidence="8 9" key="1">
    <citation type="submission" date="2013-11" db="EMBL/GenBank/DDBJ databases">
        <authorList>
            <person name="da Piedade I."/>
            <person name="Tang M.H.E."/>
            <person name="Bojesen A.M."/>
        </authorList>
    </citation>
    <scope>NUCLEOTIDE SEQUENCE [LARGE SCALE GENOMIC DNA]</scope>
    <source>
        <strain evidence="8 9">Sz4is</strain>
    </source>
</reference>
<dbReference type="InterPro" id="IPR041033">
    <property type="entry name" value="SpaA_PFL_dom_1"/>
</dbReference>
<dbReference type="GO" id="GO:0007155">
    <property type="term" value="P:cell adhesion"/>
    <property type="evidence" value="ECO:0007669"/>
    <property type="project" value="InterPro"/>
</dbReference>
<dbReference type="InterPro" id="IPR011252">
    <property type="entry name" value="Fibrogen-bd_dom1"/>
</dbReference>
<dbReference type="InterPro" id="IPR008454">
    <property type="entry name" value="Collagen-bd_Cna-like_B-typ_dom"/>
</dbReference>
<evidence type="ECO:0000259" key="7">
    <source>
        <dbReference type="Pfam" id="PF17802"/>
    </source>
</evidence>
<feature type="domain" description="SpaA-like prealbumin fold" evidence="7">
    <location>
        <begin position="349"/>
        <end position="453"/>
    </location>
</feature>
<keyword evidence="2" id="KW-0134">Cell wall</keyword>
<name>A0AAW3GJG2_STRSZ</name>
<evidence type="ECO:0000313" key="8">
    <source>
        <dbReference type="EMBL" id="KIS14900.1"/>
    </source>
</evidence>
<evidence type="ECO:0000256" key="3">
    <source>
        <dbReference type="ARBA" id="ARBA00022525"/>
    </source>
</evidence>
<comment type="subcellular location">
    <subcellularLocation>
        <location evidence="1">Secreted</location>
        <location evidence="1">Cell wall</location>
    </subcellularLocation>
</comment>
<feature type="domain" description="CNA-B" evidence="6">
    <location>
        <begin position="570"/>
        <end position="625"/>
    </location>
</feature>
<dbReference type="AlphaFoldDB" id="A0AAW3GJG2"/>
<sequence length="629" mass="72004">MKDKLTKFISIFLAVLMIFGTAITNLNITKTYAQGNVIKEITTNRDTIQHGESFNLEVKFGGPGTKVNNGQIETIDFTPSGVRLTLPDLPIQLEDNRTNESLGEVKFEGNRATITFNEKASQLEDVQGGFHFSVFAYYTGEITEEGRGTIDITSGSITKHIELINRKGGHSTNNVYSKKGVRNDKYPDGNRVDWSFTFNAAHKPIYGTDVVFDVSDELPDTMEWDVEEINKNPYVLEYNKHWFNLKEARDMQFNIDFSGQNNRNLRIYIPAYILYGASWVQPLNATEVTVRLTAKIKDEVMKDPTIKYVKNTSDPKFSGPDDWKLEPKDFSDEVEIIRQGGWATGTVPGELKIIKVLKDKNIPLHDIVFTLERKDGQEFEYKDGDQVKHEKRINLVTNAEGIANVKGLRQGEYVVKEIIAPDWIVLDASKPIVREFTVSDRDTKGTELKIENEKKTTQIKVSKRWVDSAGKDLNDYPNIEVQLYRNDEPINKVTLEKGKLEHTWDNLEIADDTGKLYEYKVKEVNEENQSIKIDERWYSVNYEKDVNKDFVITNKQVPPLTPLVPPTRDIKVTKDWKDIKGDKANAPVEKIKVQLFKDGVKEGKEKELTKENGWETTFEKLPVSEKSWK</sequence>
<dbReference type="Gene3D" id="2.60.40.10">
    <property type="entry name" value="Immunoglobulins"/>
    <property type="match status" value="1"/>
</dbReference>
<dbReference type="Pfam" id="PF05738">
    <property type="entry name" value="Cna_B"/>
    <property type="match status" value="2"/>
</dbReference>
<keyword evidence="3" id="KW-0964">Secreted</keyword>
<dbReference type="CDD" id="cd00222">
    <property type="entry name" value="CollagenBindB"/>
    <property type="match status" value="2"/>
</dbReference>
<dbReference type="EMBL" id="JAUE01000102">
    <property type="protein sequence ID" value="KIS14900.1"/>
    <property type="molecule type" value="Genomic_DNA"/>
</dbReference>
<dbReference type="Gene3D" id="2.60.40.740">
    <property type="match status" value="1"/>
</dbReference>
<keyword evidence="5" id="KW-0572">Peptidoglycan-anchor</keyword>
<dbReference type="RefSeq" id="WP_043037552.1">
    <property type="nucleotide sequence ID" value="NZ_JAUE01000102.1"/>
</dbReference>
<dbReference type="SUPFAM" id="SSF49478">
    <property type="entry name" value="Cna protein B-type domain"/>
    <property type="match status" value="2"/>
</dbReference>
<evidence type="ECO:0000256" key="2">
    <source>
        <dbReference type="ARBA" id="ARBA00022512"/>
    </source>
</evidence>
<evidence type="ECO:0000256" key="5">
    <source>
        <dbReference type="ARBA" id="ARBA00023088"/>
    </source>
</evidence>
<keyword evidence="8" id="KW-0176">Collagen</keyword>
<evidence type="ECO:0000256" key="1">
    <source>
        <dbReference type="ARBA" id="ARBA00004191"/>
    </source>
</evidence>
<dbReference type="InterPro" id="IPR008966">
    <property type="entry name" value="Adhesion_dom_sf"/>
</dbReference>